<dbReference type="KEGG" id="talb:FTW19_22100"/>
<dbReference type="Proteomes" id="UP000321820">
    <property type="component" value="Chromosome"/>
</dbReference>
<proteinExistence type="predicted"/>
<dbReference type="InterPro" id="IPR017801">
    <property type="entry name" value="DUF3738"/>
</dbReference>
<accession>A0A5B9EE03</accession>
<organism evidence="1 2">
    <name type="scientific">Terriglobus albidus</name>
    <dbReference type="NCBI Taxonomy" id="1592106"/>
    <lineage>
        <taxon>Bacteria</taxon>
        <taxon>Pseudomonadati</taxon>
        <taxon>Acidobacteriota</taxon>
        <taxon>Terriglobia</taxon>
        <taxon>Terriglobales</taxon>
        <taxon>Acidobacteriaceae</taxon>
        <taxon>Terriglobus</taxon>
    </lineage>
</organism>
<dbReference type="Pfam" id="PF12543">
    <property type="entry name" value="DUF3738"/>
    <property type="match status" value="1"/>
</dbReference>
<dbReference type="EMBL" id="CP042806">
    <property type="protein sequence ID" value="QEE30438.1"/>
    <property type="molecule type" value="Genomic_DNA"/>
</dbReference>
<reference evidence="1 2" key="1">
    <citation type="submission" date="2019-08" db="EMBL/GenBank/DDBJ databases">
        <title>Complete genome sequence of Terriglobus albidus strain ORNL.</title>
        <authorList>
            <person name="Podar M."/>
        </authorList>
    </citation>
    <scope>NUCLEOTIDE SEQUENCE [LARGE SCALE GENOMIC DNA]</scope>
    <source>
        <strain evidence="1 2">ORNL</strain>
    </source>
</reference>
<protein>
    <submittedName>
        <fullName evidence="1">TIGR03435 family protein</fullName>
    </submittedName>
</protein>
<gene>
    <name evidence="1" type="ORF">FTW19_22100</name>
</gene>
<sequence>MEYPARALYVMTSMKKLSSISGRFLSMTACFGLVVIAAACRAQSVNPPQFDVISIHEEPPLPSMFQWRVNFEGDRYEAKGHTVEDLLCFAYATTKDRISSLPPWAQTVRYSIQATTSTELAEQLSHSEADKRLSVHRQLVQELLHSRFGLSLHNEKKPSTVYFLQADKGGVKLRASDKEISSAANLPSLSDSSYPVRLDMNGPGEVHARNMPLSALVNLLSKELQKPVADQTGLTGSYSFDLIWASDMGNAISAMTHGYAVPHVRHGDAGVDLFTAVREQLGLQLRSGKGSVDVLVVDHVQRPTEN</sequence>
<dbReference type="AlphaFoldDB" id="A0A5B9EE03"/>
<keyword evidence="2" id="KW-1185">Reference proteome</keyword>
<evidence type="ECO:0000313" key="1">
    <source>
        <dbReference type="EMBL" id="QEE30438.1"/>
    </source>
</evidence>
<dbReference type="RefSeq" id="WP_147649751.1">
    <property type="nucleotide sequence ID" value="NZ_CP042806.1"/>
</dbReference>
<evidence type="ECO:0000313" key="2">
    <source>
        <dbReference type="Proteomes" id="UP000321820"/>
    </source>
</evidence>
<dbReference type="NCBIfam" id="TIGR03435">
    <property type="entry name" value="Soli_TIGR03435"/>
    <property type="match status" value="1"/>
</dbReference>
<name>A0A5B9EE03_9BACT</name>